<keyword evidence="6" id="KW-0029">Amino-acid transport</keyword>
<dbReference type="NCBIfam" id="TIGR03003">
    <property type="entry name" value="ectoine_ehuD"/>
    <property type="match status" value="1"/>
</dbReference>
<dbReference type="RefSeq" id="WP_146993184.1">
    <property type="nucleotide sequence ID" value="NZ_VITY01000031.1"/>
</dbReference>
<dbReference type="PANTHER" id="PTHR30614:SF0">
    <property type="entry name" value="L-CYSTINE TRANSPORT SYSTEM PERMEASE PROTEIN TCYL"/>
    <property type="match status" value="1"/>
</dbReference>
<dbReference type="NCBIfam" id="TIGR01726">
    <property type="entry name" value="HEQRo_perm_3TM"/>
    <property type="match status" value="1"/>
</dbReference>
<dbReference type="EMBL" id="VITY01000031">
    <property type="protein sequence ID" value="TWB86017.1"/>
    <property type="molecule type" value="Genomic_DNA"/>
</dbReference>
<keyword evidence="8 9" id="KW-0472">Membrane</keyword>
<evidence type="ECO:0000256" key="5">
    <source>
        <dbReference type="ARBA" id="ARBA00022692"/>
    </source>
</evidence>
<evidence type="ECO:0000256" key="1">
    <source>
        <dbReference type="ARBA" id="ARBA00004429"/>
    </source>
</evidence>
<dbReference type="PANTHER" id="PTHR30614">
    <property type="entry name" value="MEMBRANE COMPONENT OF AMINO ACID ABC TRANSPORTER"/>
    <property type="match status" value="1"/>
</dbReference>
<feature type="transmembrane region" description="Helical" evidence="9">
    <location>
        <begin position="192"/>
        <end position="210"/>
    </location>
</feature>
<keyword evidence="3 9" id="KW-0813">Transport</keyword>
<evidence type="ECO:0000313" key="12">
    <source>
        <dbReference type="Proteomes" id="UP000321304"/>
    </source>
</evidence>
<feature type="transmembrane region" description="Helical" evidence="9">
    <location>
        <begin position="84"/>
        <end position="105"/>
    </location>
</feature>
<keyword evidence="5 9" id="KW-0812">Transmembrane</keyword>
<keyword evidence="12" id="KW-1185">Reference proteome</keyword>
<evidence type="ECO:0000256" key="7">
    <source>
        <dbReference type="ARBA" id="ARBA00022989"/>
    </source>
</evidence>
<comment type="caution">
    <text evidence="11">The sequence shown here is derived from an EMBL/GenBank/DDBJ whole genome shotgun (WGS) entry which is preliminary data.</text>
</comment>
<evidence type="ECO:0000256" key="8">
    <source>
        <dbReference type="ARBA" id="ARBA00023136"/>
    </source>
</evidence>
<dbReference type="CDD" id="cd06261">
    <property type="entry name" value="TM_PBP2"/>
    <property type="match status" value="1"/>
</dbReference>
<dbReference type="Pfam" id="PF00528">
    <property type="entry name" value="BPD_transp_1"/>
    <property type="match status" value="1"/>
</dbReference>
<dbReference type="InterPro" id="IPR014341">
    <property type="entry name" value="Ectoine_EhuD"/>
</dbReference>
<dbReference type="GO" id="GO:0006865">
    <property type="term" value="P:amino acid transport"/>
    <property type="evidence" value="ECO:0007669"/>
    <property type="project" value="UniProtKB-KW"/>
</dbReference>
<feature type="domain" description="ABC transmembrane type-1" evidence="10">
    <location>
        <begin position="22"/>
        <end position="210"/>
    </location>
</feature>
<reference evidence="11 12" key="1">
    <citation type="submission" date="2019-06" db="EMBL/GenBank/DDBJ databases">
        <title>Genomic Encyclopedia of Type Strains, Phase IV (KMG-V): Genome sequencing to study the core and pangenomes of soil and plant-associated prokaryotes.</title>
        <authorList>
            <person name="Whitman W."/>
        </authorList>
    </citation>
    <scope>NUCLEOTIDE SEQUENCE [LARGE SCALE GENOMIC DNA]</scope>
    <source>
        <strain evidence="11 12">BR 10355</strain>
    </source>
</reference>
<proteinExistence type="inferred from homology"/>
<dbReference type="GO" id="GO:0043190">
    <property type="term" value="C:ATP-binding cassette (ABC) transporter complex"/>
    <property type="evidence" value="ECO:0007669"/>
    <property type="project" value="InterPro"/>
</dbReference>
<dbReference type="PROSITE" id="PS50928">
    <property type="entry name" value="ABC_TM1"/>
    <property type="match status" value="1"/>
</dbReference>
<dbReference type="AlphaFoldDB" id="A0A560KS53"/>
<name>A0A560KS53_9BRAD</name>
<dbReference type="InterPro" id="IPR010065">
    <property type="entry name" value="AA_ABC_transptr_permease_3TM"/>
</dbReference>
<keyword evidence="7 9" id="KW-1133">Transmembrane helix</keyword>
<evidence type="ECO:0000256" key="6">
    <source>
        <dbReference type="ARBA" id="ARBA00022970"/>
    </source>
</evidence>
<organism evidence="11 12">
    <name type="scientific">Bradyrhizobium macuxiense</name>
    <dbReference type="NCBI Taxonomy" id="1755647"/>
    <lineage>
        <taxon>Bacteria</taxon>
        <taxon>Pseudomonadati</taxon>
        <taxon>Pseudomonadota</taxon>
        <taxon>Alphaproteobacteria</taxon>
        <taxon>Hyphomicrobiales</taxon>
        <taxon>Nitrobacteraceae</taxon>
        <taxon>Bradyrhizobium</taxon>
    </lineage>
</organism>
<dbReference type="Gene3D" id="1.10.3720.10">
    <property type="entry name" value="MetI-like"/>
    <property type="match status" value="1"/>
</dbReference>
<accession>A0A560KS53</accession>
<dbReference type="InterPro" id="IPR035906">
    <property type="entry name" value="MetI-like_sf"/>
</dbReference>
<evidence type="ECO:0000256" key="9">
    <source>
        <dbReference type="RuleBase" id="RU363032"/>
    </source>
</evidence>
<protein>
    <submittedName>
        <fullName evidence="11">Amino acid ABC transporter membrane protein 2 (PAAT family)</fullName>
    </submittedName>
</protein>
<evidence type="ECO:0000256" key="3">
    <source>
        <dbReference type="ARBA" id="ARBA00022448"/>
    </source>
</evidence>
<dbReference type="Proteomes" id="UP000321304">
    <property type="component" value="Unassembled WGS sequence"/>
</dbReference>
<evidence type="ECO:0000256" key="2">
    <source>
        <dbReference type="ARBA" id="ARBA00010072"/>
    </source>
</evidence>
<evidence type="ECO:0000256" key="4">
    <source>
        <dbReference type="ARBA" id="ARBA00022475"/>
    </source>
</evidence>
<evidence type="ECO:0000313" key="11">
    <source>
        <dbReference type="EMBL" id="TWB86017.1"/>
    </source>
</evidence>
<comment type="similarity">
    <text evidence="2">Belongs to the binding-protein-dependent transport system permease family. HisMQ subfamily.</text>
</comment>
<evidence type="ECO:0000259" key="10">
    <source>
        <dbReference type="PROSITE" id="PS50928"/>
    </source>
</evidence>
<feature type="transmembrane region" description="Helical" evidence="9">
    <location>
        <begin position="14"/>
        <end position="41"/>
    </location>
</feature>
<dbReference type="SUPFAM" id="SSF161098">
    <property type="entry name" value="MetI-like"/>
    <property type="match status" value="1"/>
</dbReference>
<dbReference type="OrthoDB" id="9814550at2"/>
<feature type="transmembrane region" description="Helical" evidence="9">
    <location>
        <begin position="138"/>
        <end position="160"/>
    </location>
</feature>
<dbReference type="InterPro" id="IPR000515">
    <property type="entry name" value="MetI-like"/>
</dbReference>
<comment type="subcellular location">
    <subcellularLocation>
        <location evidence="1">Cell inner membrane</location>
        <topology evidence="1">Multi-pass membrane protein</topology>
    </subcellularLocation>
    <subcellularLocation>
        <location evidence="9">Cell membrane</location>
        <topology evidence="9">Multi-pass membrane protein</topology>
    </subcellularLocation>
</comment>
<gene>
    <name evidence="11" type="ORF">FBZ93_1313</name>
</gene>
<dbReference type="InterPro" id="IPR043429">
    <property type="entry name" value="ArtM/GltK/GlnP/TcyL/YhdX-like"/>
</dbReference>
<keyword evidence="4" id="KW-1003">Cell membrane</keyword>
<sequence>MNSGWFDFALAAEILPILAAATGLTVCMALAAFILAMLLGLPLCLLRRAKVPAVARATGFFIEFIRSTPLLVQVYFIYFALPNVGIVLSPLTTGILAMTLHYGCYLSEVYRSGLDAVPSGQWDVSTALGFPRFAFYRWIILPQVVPRIIAPAGGFIVYMIKETPLLSAIGTVELMYVAKDIGQERFQYLEPITIVGVIFLITSLVAAVAVRSIEAAYGRAWLGKERFNG</sequence>
<dbReference type="GO" id="GO:0022857">
    <property type="term" value="F:transmembrane transporter activity"/>
    <property type="evidence" value="ECO:0007669"/>
    <property type="project" value="InterPro"/>
</dbReference>